<sequence>MTFGVPTSTTTVTATGNNNIDGLLIGTRWTSTSVSFSFTDSINDYESGYANRATHAASFQTLNETQRAAARRWIGTGGEFYNVSLLSPFELTGASDRDATIRMAESNDPGTAYAYYPNGSSVEGGDVWFNPRDYNSPTIGNYAYLTFGHEFGHALGLKHPHETGGVRNVAMNSDRDSMEFSIMSYRSYVGASTTGGYTNEYGGYAQSLMMYDIAAIQHMYGAWFGYNSTNTTYTFSTTTGEMFVNGVGQGTPAANRIFRTIWDGNGIDTYDFSNYTTNQSIDLTPGGWSDLDASGNFQNANLGNGNYARGHVFNALQYNGDVRSLIENANGGSGNDTIVGNSANNVLNGNGGNDTLNGGDGNDTLNGGDGNDTISGGGGDDYMNGGAGIDTVNYTHWSGGGTYNLATGVASFPGFYDEEILNFENILTGGGNDTVIGSSANNTLNAGAGNDNINGGDGIDTIYGGAGNDTVDGGNGNDLIYLGDGDDYVNIISGGNDTFYGGNGNDFIYGYTGNETYYGEAGNDTLWGSSGNDTINGGAGADSLDGGANTDTLSYVGSTAGVSVNLATNTVSGGDAIGDTIVNFENVTGSSFNDTLTGSSGNNILDGGVGNDTINGGDGIDTIYGGAGNDTVDGGNGDDRIYLGDGDDYLNITSLGNDTFYGGNGNDFIYGYTGNETYYGEAGNDTLLGYSGNDILIGGAGKDTLTGGSGIDKFTYTALSDSLLANYDVITDYTSGEQIDAPSSIFAATLTTFIGTAASLSAAAISGVLTSGVFGGNSARAFTVTGQSGTFIALNDAVSGFNSTTDSIIFLQNFTIGAASPVSIV</sequence>
<keyword evidence="3" id="KW-0964">Secreted</keyword>
<dbReference type="PRINTS" id="PR00313">
    <property type="entry name" value="CABNDNGRPT"/>
</dbReference>
<evidence type="ECO:0000256" key="1">
    <source>
        <dbReference type="ARBA" id="ARBA00004613"/>
    </source>
</evidence>
<dbReference type="InterPro" id="IPR001343">
    <property type="entry name" value="Hemolysn_Ca-bd"/>
</dbReference>
<dbReference type="GO" id="GO:0005509">
    <property type="term" value="F:calcium ion binding"/>
    <property type="evidence" value="ECO:0007669"/>
    <property type="project" value="InterPro"/>
</dbReference>
<dbReference type="Proteomes" id="UP000753908">
    <property type="component" value="Unassembled WGS sequence"/>
</dbReference>
<evidence type="ECO:0000313" key="5">
    <source>
        <dbReference type="EMBL" id="MBW4542895.1"/>
    </source>
</evidence>
<dbReference type="InterPro" id="IPR018511">
    <property type="entry name" value="Hemolysin-typ_Ca-bd_CS"/>
</dbReference>
<dbReference type="GO" id="GO:0008270">
    <property type="term" value="F:zinc ion binding"/>
    <property type="evidence" value="ECO:0007669"/>
    <property type="project" value="InterPro"/>
</dbReference>
<dbReference type="CDD" id="cd04277">
    <property type="entry name" value="ZnMc_serralysin_like"/>
    <property type="match status" value="1"/>
</dbReference>
<dbReference type="InterPro" id="IPR034033">
    <property type="entry name" value="Serralysin-like"/>
</dbReference>
<dbReference type="SMART" id="SM00235">
    <property type="entry name" value="ZnMc"/>
    <property type="match status" value="1"/>
</dbReference>
<dbReference type="GO" id="GO:0005576">
    <property type="term" value="C:extracellular region"/>
    <property type="evidence" value="ECO:0007669"/>
    <property type="project" value="UniProtKB-SubCell"/>
</dbReference>
<evidence type="ECO:0000256" key="2">
    <source>
        <dbReference type="ARBA" id="ARBA00009490"/>
    </source>
</evidence>
<dbReference type="PROSITE" id="PS00330">
    <property type="entry name" value="HEMOLYSIN_CALCIUM"/>
    <property type="match status" value="6"/>
</dbReference>
<reference evidence="5" key="1">
    <citation type="submission" date="2021-05" db="EMBL/GenBank/DDBJ databases">
        <authorList>
            <person name="Pietrasiak N."/>
            <person name="Ward R."/>
            <person name="Stajich J.E."/>
            <person name="Kurbessoian T."/>
        </authorList>
    </citation>
    <scope>NUCLEOTIDE SEQUENCE</scope>
    <source>
        <strain evidence="5">CPER-KK1</strain>
    </source>
</reference>
<feature type="domain" description="Peptidase metallopeptidase" evidence="4">
    <location>
        <begin position="25"/>
        <end position="203"/>
    </location>
</feature>
<name>A0A951U7N3_9CYAN</name>
<dbReference type="AlphaFoldDB" id="A0A951U7N3"/>
<evidence type="ECO:0000313" key="6">
    <source>
        <dbReference type="Proteomes" id="UP000753908"/>
    </source>
</evidence>
<reference evidence="5" key="2">
    <citation type="journal article" date="2022" name="Microbiol. Resour. Announc.">
        <title>Metagenome Sequencing to Explore Phylogenomics of Terrestrial Cyanobacteria.</title>
        <authorList>
            <person name="Ward R.D."/>
            <person name="Stajich J.E."/>
            <person name="Johansen J.R."/>
            <person name="Huntemann M."/>
            <person name="Clum A."/>
            <person name="Foster B."/>
            <person name="Foster B."/>
            <person name="Roux S."/>
            <person name="Palaniappan K."/>
            <person name="Varghese N."/>
            <person name="Mukherjee S."/>
            <person name="Reddy T.B.K."/>
            <person name="Daum C."/>
            <person name="Copeland A."/>
            <person name="Chen I.A."/>
            <person name="Ivanova N.N."/>
            <person name="Kyrpides N.C."/>
            <person name="Shapiro N."/>
            <person name="Eloe-Fadrosh E.A."/>
            <person name="Pietrasiak N."/>
        </authorList>
    </citation>
    <scope>NUCLEOTIDE SEQUENCE</scope>
    <source>
        <strain evidence="5">CPER-KK1</strain>
    </source>
</reference>
<accession>A0A951U7N3</accession>
<dbReference type="InterPro" id="IPR006026">
    <property type="entry name" value="Peptidase_Metallo"/>
</dbReference>
<gene>
    <name evidence="5" type="ORF">KME25_00375</name>
</gene>
<proteinExistence type="inferred from homology"/>
<dbReference type="Gene3D" id="3.40.390.10">
    <property type="entry name" value="Collagenase (Catalytic Domain)"/>
    <property type="match status" value="1"/>
</dbReference>
<dbReference type="EMBL" id="JAHHIF010000001">
    <property type="protein sequence ID" value="MBW4542895.1"/>
    <property type="molecule type" value="Genomic_DNA"/>
</dbReference>
<dbReference type="GO" id="GO:0008237">
    <property type="term" value="F:metallopeptidase activity"/>
    <property type="evidence" value="ECO:0007669"/>
    <property type="project" value="InterPro"/>
</dbReference>
<organism evidence="5 6">
    <name type="scientific">Symplocastrum torsivum CPER-KK1</name>
    <dbReference type="NCBI Taxonomy" id="450513"/>
    <lineage>
        <taxon>Bacteria</taxon>
        <taxon>Bacillati</taxon>
        <taxon>Cyanobacteriota</taxon>
        <taxon>Cyanophyceae</taxon>
        <taxon>Oscillatoriophycideae</taxon>
        <taxon>Oscillatoriales</taxon>
        <taxon>Microcoleaceae</taxon>
        <taxon>Symplocastrum</taxon>
    </lineage>
</organism>
<dbReference type="InterPro" id="IPR011049">
    <property type="entry name" value="Serralysin-like_metalloprot_C"/>
</dbReference>
<dbReference type="PANTHER" id="PTHR38340:SF1">
    <property type="entry name" value="S-LAYER PROTEIN"/>
    <property type="match status" value="1"/>
</dbReference>
<evidence type="ECO:0000259" key="4">
    <source>
        <dbReference type="SMART" id="SM00235"/>
    </source>
</evidence>
<dbReference type="InterPro" id="IPR048165">
    <property type="entry name" value="Bluetail_dom"/>
</dbReference>
<dbReference type="GO" id="GO:0006508">
    <property type="term" value="P:proteolysis"/>
    <property type="evidence" value="ECO:0007669"/>
    <property type="project" value="InterPro"/>
</dbReference>
<dbReference type="SUPFAM" id="SSF55486">
    <property type="entry name" value="Metalloproteases ('zincins'), catalytic domain"/>
    <property type="match status" value="1"/>
</dbReference>
<dbReference type="Pfam" id="PF00353">
    <property type="entry name" value="HemolysinCabind"/>
    <property type="match status" value="5"/>
</dbReference>
<comment type="subcellular location">
    <subcellularLocation>
        <location evidence="1">Secreted</location>
    </subcellularLocation>
</comment>
<dbReference type="NCBIfam" id="NF041519">
    <property type="entry name" value="bluetail"/>
    <property type="match status" value="1"/>
</dbReference>
<dbReference type="InterPro" id="IPR050557">
    <property type="entry name" value="RTX_toxin/Mannuronan_C5-epim"/>
</dbReference>
<dbReference type="SUPFAM" id="SSF51120">
    <property type="entry name" value="beta-Roll"/>
    <property type="match status" value="3"/>
</dbReference>
<dbReference type="InterPro" id="IPR024079">
    <property type="entry name" value="MetalloPept_cat_dom_sf"/>
</dbReference>
<protein>
    <submittedName>
        <fullName evidence="5">M10 family metallopeptidase C-terminal domain-containing protein</fullName>
    </submittedName>
</protein>
<comment type="caution">
    <text evidence="5">The sequence shown here is derived from an EMBL/GenBank/DDBJ whole genome shotgun (WGS) entry which is preliminary data.</text>
</comment>
<comment type="similarity">
    <text evidence="2">Belongs to the peptidase M10B family.</text>
</comment>
<dbReference type="Gene3D" id="2.150.10.10">
    <property type="entry name" value="Serralysin-like metalloprotease, C-terminal"/>
    <property type="match status" value="5"/>
</dbReference>
<dbReference type="PANTHER" id="PTHR38340">
    <property type="entry name" value="S-LAYER PROTEIN"/>
    <property type="match status" value="1"/>
</dbReference>
<evidence type="ECO:0000256" key="3">
    <source>
        <dbReference type="ARBA" id="ARBA00022525"/>
    </source>
</evidence>